<dbReference type="Pfam" id="PF01455">
    <property type="entry name" value="HupF_HypC"/>
    <property type="match status" value="1"/>
</dbReference>
<dbReference type="NCBIfam" id="NF007721">
    <property type="entry name" value="PRK10413.1"/>
    <property type="match status" value="1"/>
</dbReference>
<dbReference type="OrthoDB" id="9806017at2"/>
<protein>
    <submittedName>
        <fullName evidence="2">HybG family [NiFe] hydrogenase metallocenter assembly protein</fullName>
    </submittedName>
</protein>
<reference evidence="2 3" key="1">
    <citation type="submission" date="2016-04" db="EMBL/GenBank/DDBJ databases">
        <title>ATOL: Assembling a taxonomically balanced genome-scale reconstruction of the evolutionary history of the Enterobacteriaceae.</title>
        <authorList>
            <person name="Plunkett G.III."/>
            <person name="Neeno-Eckwall E.C."/>
            <person name="Glasner J.D."/>
            <person name="Perna N.T."/>
        </authorList>
    </citation>
    <scope>NUCLEOTIDE SEQUENCE [LARGE SCALE GENOMIC DNA]</scope>
    <source>
        <strain evidence="2 3">ATCC 19692</strain>
    </source>
</reference>
<dbReference type="Proteomes" id="UP000094023">
    <property type="component" value="Unassembled WGS sequence"/>
</dbReference>
<dbReference type="GO" id="GO:0051604">
    <property type="term" value="P:protein maturation"/>
    <property type="evidence" value="ECO:0007669"/>
    <property type="project" value="TreeGrafter"/>
</dbReference>
<dbReference type="PRINTS" id="PR00445">
    <property type="entry name" value="HUPFHYPC"/>
</dbReference>
<dbReference type="Gene3D" id="6.10.250.910">
    <property type="match status" value="1"/>
</dbReference>
<dbReference type="FunFam" id="2.30.30.140:FF:000022">
    <property type="entry name" value="Hydrogenase assembly chaperone HybG"/>
    <property type="match status" value="1"/>
</dbReference>
<comment type="similarity">
    <text evidence="1">Belongs to the HupF/HypC family.</text>
</comment>
<accession>A0A198FPH4</accession>
<name>A0A198FPH4_9GAMM</name>
<dbReference type="PANTHER" id="PTHR35177:SF2">
    <property type="entry name" value="HYDROGENASE MATURATION FACTOR HYBG"/>
    <property type="match status" value="1"/>
</dbReference>
<dbReference type="PROSITE" id="PS01097">
    <property type="entry name" value="HUPF_HYPC"/>
    <property type="match status" value="1"/>
</dbReference>
<dbReference type="SUPFAM" id="SSF159127">
    <property type="entry name" value="HupF/HypC-like"/>
    <property type="match status" value="1"/>
</dbReference>
<dbReference type="RefSeq" id="WP_066750158.1">
    <property type="nucleotide sequence ID" value="NZ_LXEN01000098.1"/>
</dbReference>
<organism evidence="2 3">
    <name type="scientific">Proteus myxofaciens ATCC 19692</name>
    <dbReference type="NCBI Taxonomy" id="1354337"/>
    <lineage>
        <taxon>Bacteria</taxon>
        <taxon>Pseudomonadati</taxon>
        <taxon>Pseudomonadota</taxon>
        <taxon>Gammaproteobacteria</taxon>
        <taxon>Enterobacterales</taxon>
        <taxon>Morganellaceae</taxon>
        <taxon>Proteus</taxon>
    </lineage>
</organism>
<dbReference type="PANTHER" id="PTHR35177">
    <property type="entry name" value="HYDROGENASE MATURATION FACTOR HYBG"/>
    <property type="match status" value="1"/>
</dbReference>
<dbReference type="GO" id="GO:0005506">
    <property type="term" value="F:iron ion binding"/>
    <property type="evidence" value="ECO:0007669"/>
    <property type="project" value="TreeGrafter"/>
</dbReference>
<dbReference type="Gene3D" id="2.30.30.140">
    <property type="match status" value="1"/>
</dbReference>
<dbReference type="InterPro" id="IPR001109">
    <property type="entry name" value="Hydrogenase_HupF/HypC"/>
</dbReference>
<gene>
    <name evidence="2" type="ORF">M983_2090</name>
</gene>
<evidence type="ECO:0000256" key="1">
    <source>
        <dbReference type="ARBA" id="ARBA00006018"/>
    </source>
</evidence>
<evidence type="ECO:0000313" key="2">
    <source>
        <dbReference type="EMBL" id="OAT26763.1"/>
    </source>
</evidence>
<dbReference type="EMBL" id="LXEN01000098">
    <property type="protein sequence ID" value="OAT26763.1"/>
    <property type="molecule type" value="Genomic_DNA"/>
</dbReference>
<dbReference type="AlphaFoldDB" id="A0A198FPH4"/>
<keyword evidence="3" id="KW-1185">Reference proteome</keyword>
<proteinExistence type="inferred from homology"/>
<dbReference type="InterPro" id="IPR019812">
    <property type="entry name" value="Hydgase_assmbl_chp_CS"/>
</dbReference>
<dbReference type="STRING" id="1354337.M983_2090"/>
<dbReference type="GO" id="GO:1902670">
    <property type="term" value="F:carbon dioxide binding"/>
    <property type="evidence" value="ECO:0007669"/>
    <property type="project" value="TreeGrafter"/>
</dbReference>
<dbReference type="PATRIC" id="fig|1354337.4.peg.2140"/>
<sequence>MCLGIPGQVVEVGKSVTDNAIVDVCGVKREVNIALVCEGNTESMIGKWVLVHVGFAMSIVDEDEAKATLDALLAMGEVEEDVNAFLYGEQARAQI</sequence>
<evidence type="ECO:0000313" key="3">
    <source>
        <dbReference type="Proteomes" id="UP000094023"/>
    </source>
</evidence>
<dbReference type="NCBIfam" id="TIGR00074">
    <property type="entry name" value="hypC_hupF"/>
    <property type="match status" value="1"/>
</dbReference>
<comment type="caution">
    <text evidence="2">The sequence shown here is derived from an EMBL/GenBank/DDBJ whole genome shotgun (WGS) entry which is preliminary data.</text>
</comment>